<sequence>MTAALWHNTGLHASPLNASDQPDIEAPGWLTIRDVVIKDELSPTFSYSYIAQVQYRNQPGLLTCRAVCPDVEQEIHVGKYIQEGDPEQFGIASTVKDSFAKLAMTADIGRRHCAIFTWSNGVSLMEYMQQLSPAERESVLPDIIVQIIEALEYLQAISFVHENINPDYIIVSPGGPDGAPKVTITGLHTVQGHYMSPEYIRRMSAAFHERFPWIEGTYGYRPPEDYSPALVVNPYKRMSWMLGATIYAALTGLPPYGFTRLPAGLAIWPEHQLSEEMLNAVVSGQNPFQLTQVTQNQSLVKLVDTLMKVSQDSRPTIGELDPALISRLFIGNEADMMDR</sequence>
<keyword evidence="2" id="KW-0808">Transferase</keyword>
<dbReference type="PROSITE" id="PS50011">
    <property type="entry name" value="PROTEIN_KINASE_DOM"/>
    <property type="match status" value="1"/>
</dbReference>
<proteinExistence type="predicted"/>
<dbReference type="Proteomes" id="UP000271241">
    <property type="component" value="Unassembled WGS sequence"/>
</dbReference>
<name>A0A4P9XPJ1_9FUNG</name>
<keyword evidence="2" id="KW-0418">Kinase</keyword>
<dbReference type="SUPFAM" id="SSF56112">
    <property type="entry name" value="Protein kinase-like (PK-like)"/>
    <property type="match status" value="1"/>
</dbReference>
<keyword evidence="3" id="KW-1185">Reference proteome</keyword>
<evidence type="ECO:0000313" key="3">
    <source>
        <dbReference type="Proteomes" id="UP000271241"/>
    </source>
</evidence>
<feature type="domain" description="Protein kinase" evidence="1">
    <location>
        <begin position="1"/>
        <end position="324"/>
    </location>
</feature>
<dbReference type="InterPro" id="IPR011009">
    <property type="entry name" value="Kinase-like_dom_sf"/>
</dbReference>
<protein>
    <submittedName>
        <fullName evidence="2">Kinase-like domain-containing protein</fullName>
    </submittedName>
</protein>
<dbReference type="InterPro" id="IPR000719">
    <property type="entry name" value="Prot_kinase_dom"/>
</dbReference>
<dbReference type="EMBL" id="KZ992657">
    <property type="protein sequence ID" value="RKP07927.1"/>
    <property type="molecule type" value="Genomic_DNA"/>
</dbReference>
<dbReference type="GO" id="GO:0005524">
    <property type="term" value="F:ATP binding"/>
    <property type="evidence" value="ECO:0007669"/>
    <property type="project" value="InterPro"/>
</dbReference>
<dbReference type="PANTHER" id="PTHR44305:SF24">
    <property type="entry name" value="TYROSINE-PROTEIN KINASE C03B1.5-RELATED"/>
    <property type="match status" value="1"/>
</dbReference>
<dbReference type="PANTHER" id="PTHR44305">
    <property type="entry name" value="SI:DKEY-192D15.2-RELATED"/>
    <property type="match status" value="1"/>
</dbReference>
<organism evidence="2 3">
    <name type="scientific">Thamnocephalis sphaerospora</name>
    <dbReference type="NCBI Taxonomy" id="78915"/>
    <lineage>
        <taxon>Eukaryota</taxon>
        <taxon>Fungi</taxon>
        <taxon>Fungi incertae sedis</taxon>
        <taxon>Zoopagomycota</taxon>
        <taxon>Zoopagomycotina</taxon>
        <taxon>Zoopagomycetes</taxon>
        <taxon>Zoopagales</taxon>
        <taxon>Sigmoideomycetaceae</taxon>
        <taxon>Thamnocephalis</taxon>
    </lineage>
</organism>
<dbReference type="OrthoDB" id="4062651at2759"/>
<dbReference type="AlphaFoldDB" id="A0A4P9XPJ1"/>
<evidence type="ECO:0000259" key="1">
    <source>
        <dbReference type="PROSITE" id="PS50011"/>
    </source>
</evidence>
<evidence type="ECO:0000313" key="2">
    <source>
        <dbReference type="EMBL" id="RKP07927.1"/>
    </source>
</evidence>
<dbReference type="InterPro" id="IPR053083">
    <property type="entry name" value="TF_kinase-domain_protein"/>
</dbReference>
<accession>A0A4P9XPJ1</accession>
<dbReference type="Gene3D" id="1.10.510.10">
    <property type="entry name" value="Transferase(Phosphotransferase) domain 1"/>
    <property type="match status" value="1"/>
</dbReference>
<dbReference type="GO" id="GO:0004672">
    <property type="term" value="F:protein kinase activity"/>
    <property type="evidence" value="ECO:0007669"/>
    <property type="project" value="InterPro"/>
</dbReference>
<gene>
    <name evidence="2" type="ORF">THASP1DRAFT_30264</name>
</gene>
<reference evidence="3" key="1">
    <citation type="journal article" date="2018" name="Nat. Microbiol.">
        <title>Leveraging single-cell genomics to expand the fungal tree of life.</title>
        <authorList>
            <person name="Ahrendt S.R."/>
            <person name="Quandt C.A."/>
            <person name="Ciobanu D."/>
            <person name="Clum A."/>
            <person name="Salamov A."/>
            <person name="Andreopoulos B."/>
            <person name="Cheng J.F."/>
            <person name="Woyke T."/>
            <person name="Pelin A."/>
            <person name="Henrissat B."/>
            <person name="Reynolds N.K."/>
            <person name="Benny G.L."/>
            <person name="Smith M.E."/>
            <person name="James T.Y."/>
            <person name="Grigoriev I.V."/>
        </authorList>
    </citation>
    <scope>NUCLEOTIDE SEQUENCE [LARGE SCALE GENOMIC DNA]</scope>
    <source>
        <strain evidence="3">RSA 1356</strain>
    </source>
</reference>